<accession>A0A835JSU2</accession>
<dbReference type="EMBL" id="JADGMS010000008">
    <property type="protein sequence ID" value="KAF9676787.1"/>
    <property type="molecule type" value="Genomic_DNA"/>
</dbReference>
<dbReference type="AlphaFoldDB" id="A0A835JSU2"/>
<organism evidence="1 2">
    <name type="scientific">Salix dunnii</name>
    <dbReference type="NCBI Taxonomy" id="1413687"/>
    <lineage>
        <taxon>Eukaryota</taxon>
        <taxon>Viridiplantae</taxon>
        <taxon>Streptophyta</taxon>
        <taxon>Embryophyta</taxon>
        <taxon>Tracheophyta</taxon>
        <taxon>Spermatophyta</taxon>
        <taxon>Magnoliopsida</taxon>
        <taxon>eudicotyledons</taxon>
        <taxon>Gunneridae</taxon>
        <taxon>Pentapetalae</taxon>
        <taxon>rosids</taxon>
        <taxon>fabids</taxon>
        <taxon>Malpighiales</taxon>
        <taxon>Salicaceae</taxon>
        <taxon>Saliceae</taxon>
        <taxon>Salix</taxon>
    </lineage>
</organism>
<evidence type="ECO:0000313" key="1">
    <source>
        <dbReference type="EMBL" id="KAF9676787.1"/>
    </source>
</evidence>
<protein>
    <submittedName>
        <fullName evidence="1">Uncharacterized protein</fullName>
    </submittedName>
</protein>
<dbReference type="Proteomes" id="UP000657918">
    <property type="component" value="Chromosome 8"/>
</dbReference>
<proteinExistence type="predicted"/>
<dbReference type="OrthoDB" id="439808at2759"/>
<keyword evidence="2" id="KW-1185">Reference proteome</keyword>
<comment type="caution">
    <text evidence="1">The sequence shown here is derived from an EMBL/GenBank/DDBJ whole genome shotgun (WGS) entry which is preliminary data.</text>
</comment>
<evidence type="ECO:0000313" key="2">
    <source>
        <dbReference type="Proteomes" id="UP000657918"/>
    </source>
</evidence>
<gene>
    <name evidence="1" type="ORF">SADUNF_Sadunf08G0039400</name>
</gene>
<sequence length="93" mass="9811">MARGKFSQIAKTIYTFWKQGGTKVGSAVLLLGRPVKISCAGSVLQGVKSLLVAEACIQSNALPMATSDEVNGGVPCISSGKMKRRICYECGEN</sequence>
<name>A0A835JSU2_9ROSI</name>
<reference evidence="1 2" key="1">
    <citation type="submission" date="2020-10" db="EMBL/GenBank/DDBJ databases">
        <title>Plant Genome Project.</title>
        <authorList>
            <person name="Zhang R.-G."/>
        </authorList>
    </citation>
    <scope>NUCLEOTIDE SEQUENCE [LARGE SCALE GENOMIC DNA]</scope>
    <source>
        <strain evidence="1">FAFU-HL-1</strain>
        <tissue evidence="1">Leaf</tissue>
    </source>
</reference>